<evidence type="ECO:0000256" key="1">
    <source>
        <dbReference type="SAM" id="SignalP"/>
    </source>
</evidence>
<evidence type="ECO:0000313" key="2">
    <source>
        <dbReference type="EMBL" id="GHA13960.1"/>
    </source>
</evidence>
<comment type="caution">
    <text evidence="2">The sequence shown here is derived from an EMBL/GenBank/DDBJ whole genome shotgun (WGS) entry which is preliminary data.</text>
</comment>
<organism evidence="2 3">
    <name type="scientific">Streptomyces canarius</name>
    <dbReference type="NCBI Taxonomy" id="285453"/>
    <lineage>
        <taxon>Bacteria</taxon>
        <taxon>Bacillati</taxon>
        <taxon>Actinomycetota</taxon>
        <taxon>Actinomycetes</taxon>
        <taxon>Kitasatosporales</taxon>
        <taxon>Streptomycetaceae</taxon>
        <taxon>Streptomyces</taxon>
    </lineage>
</organism>
<feature type="chain" id="PRO_5045596779" evidence="1">
    <location>
        <begin position="27"/>
        <end position="203"/>
    </location>
</feature>
<feature type="signal peptide" evidence="1">
    <location>
        <begin position="1"/>
        <end position="26"/>
    </location>
</feature>
<keyword evidence="3" id="KW-1185">Reference proteome</keyword>
<accession>A0ABQ3CGS9</accession>
<reference evidence="3" key="1">
    <citation type="journal article" date="2019" name="Int. J. Syst. Evol. Microbiol.">
        <title>The Global Catalogue of Microorganisms (GCM) 10K type strain sequencing project: providing services to taxonomists for standard genome sequencing and annotation.</title>
        <authorList>
            <consortium name="The Broad Institute Genomics Platform"/>
            <consortium name="The Broad Institute Genome Sequencing Center for Infectious Disease"/>
            <person name="Wu L."/>
            <person name="Ma J."/>
        </authorList>
    </citation>
    <scope>NUCLEOTIDE SEQUENCE [LARGE SCALE GENOMIC DNA]</scope>
    <source>
        <strain evidence="3">JCM 4733</strain>
    </source>
</reference>
<gene>
    <name evidence="2" type="ORF">GCM10010345_18090</name>
</gene>
<name>A0ABQ3CGS9_9ACTN</name>
<evidence type="ECO:0000313" key="3">
    <source>
        <dbReference type="Proteomes" id="UP000653644"/>
    </source>
</evidence>
<protein>
    <submittedName>
        <fullName evidence="2">Uncharacterized protein</fullName>
    </submittedName>
</protein>
<proteinExistence type="predicted"/>
<dbReference type="EMBL" id="BMVN01000005">
    <property type="protein sequence ID" value="GHA13960.1"/>
    <property type="molecule type" value="Genomic_DNA"/>
</dbReference>
<sequence length="203" mass="22662">MWLRPAREHASLVAARALAAACAAPAAAPGVIVTLPVKDVLARLQVFDKDRTGYERTACGMRDITCELVGIDPDKVSIEQYVQWVRNHIQPYLFDLTFTTLTCADGSISVLVHLARRHRPGAARPAVGQYCNGACRDWWPGRPLVSLWVGTSLRVRLWARELGAVHERFVHRFSRSERRESALAYLRGLVAPPQRRNGLTLAE</sequence>
<keyword evidence="1" id="KW-0732">Signal</keyword>
<dbReference type="Proteomes" id="UP000653644">
    <property type="component" value="Unassembled WGS sequence"/>
</dbReference>